<keyword evidence="2 5" id="KW-0436">Ligase</keyword>
<sequence length="541" mass="59972">MTNPAWRTEQRHTILELWKEAVAASPDTVFLHFLDDDEKYTYAEFDELSNRLAQGLLSSGVAPRDRIATLLDSHADSVALLIAASKVNAIYVPVNTANKGEFLRNPLANSGARVLVSEAKYLERVEAIREGLPDLQTIYVRGESGAMAMACESFTDLYSENSADTDIRLEPGDIAGIIYTGGTTGPSKGCILSQNYIANQALRTREMCDPRPGEVNWTCLPLFHLNAIVVTLLYSVVSGTTAAITPRFSLSGFWADIEKSGAAVASVLGSMIPLIANMPDSEEMLRCKGQLRMARGAPFPGELQDVWRDRFGAEIVGAHVYGLTESSFISMLSYDEAADAPPGSSGKLNHRDFEVMIVSDDFQEVPTGQTGEIVVRPKRPNVMFEGYWGRSQETLDVFGGMWLHTGDIGKFDENEFFYFVDRKKDYLRRRGENISSYEMETTFALHPDVNEVAVHAVPSALTEDDIKVTVVKEAGSPLTEYELATWAIDNVPYYAVPRYIEFRAQLPKNPVGRILKHQLRDEGCTGSTWDLEQSDITYKKG</sequence>
<evidence type="ECO:0000256" key="2">
    <source>
        <dbReference type="ARBA" id="ARBA00022598"/>
    </source>
</evidence>
<feature type="domain" description="AMP-binding enzyme C-terminal" evidence="4">
    <location>
        <begin position="438"/>
        <end position="512"/>
    </location>
</feature>
<evidence type="ECO:0000313" key="6">
    <source>
        <dbReference type="Proteomes" id="UP000323708"/>
    </source>
</evidence>
<evidence type="ECO:0000313" key="5">
    <source>
        <dbReference type="EMBL" id="KAA1192622.1"/>
    </source>
</evidence>
<dbReference type="EMBL" id="VTUX01000003">
    <property type="protein sequence ID" value="KAA1192622.1"/>
    <property type="molecule type" value="Genomic_DNA"/>
</dbReference>
<dbReference type="RefSeq" id="WP_149610905.1">
    <property type="nucleotide sequence ID" value="NZ_VTUX01000003.1"/>
</dbReference>
<dbReference type="InterPro" id="IPR025110">
    <property type="entry name" value="AMP-bd_C"/>
</dbReference>
<keyword evidence="6" id="KW-1185">Reference proteome</keyword>
<dbReference type="InterPro" id="IPR020845">
    <property type="entry name" value="AMP-binding_CS"/>
</dbReference>
<accession>A0A5B0WZY5</accession>
<feature type="domain" description="AMP-dependent synthetase/ligase" evidence="3">
    <location>
        <begin position="19"/>
        <end position="388"/>
    </location>
</feature>
<dbReference type="PANTHER" id="PTHR43201">
    <property type="entry name" value="ACYL-COA SYNTHETASE"/>
    <property type="match status" value="1"/>
</dbReference>
<dbReference type="SUPFAM" id="SSF56801">
    <property type="entry name" value="Acetyl-CoA synthetase-like"/>
    <property type="match status" value="1"/>
</dbReference>
<dbReference type="PROSITE" id="PS00455">
    <property type="entry name" value="AMP_BINDING"/>
    <property type="match status" value="1"/>
</dbReference>
<dbReference type="Proteomes" id="UP000323708">
    <property type="component" value="Unassembled WGS sequence"/>
</dbReference>
<gene>
    <name evidence="5" type="ORF">F0M18_08125</name>
</gene>
<name>A0A5B0WZY5_9GAMM</name>
<evidence type="ECO:0000259" key="4">
    <source>
        <dbReference type="Pfam" id="PF13193"/>
    </source>
</evidence>
<dbReference type="GO" id="GO:0031956">
    <property type="term" value="F:medium-chain fatty acid-CoA ligase activity"/>
    <property type="evidence" value="ECO:0007669"/>
    <property type="project" value="TreeGrafter"/>
</dbReference>
<dbReference type="InterPro" id="IPR045851">
    <property type="entry name" value="AMP-bd_C_sf"/>
</dbReference>
<organism evidence="5 6">
    <name type="scientific">Pseudohalioglobus sediminis</name>
    <dbReference type="NCBI Taxonomy" id="2606449"/>
    <lineage>
        <taxon>Bacteria</taxon>
        <taxon>Pseudomonadati</taxon>
        <taxon>Pseudomonadota</taxon>
        <taxon>Gammaproteobacteria</taxon>
        <taxon>Cellvibrionales</taxon>
        <taxon>Halieaceae</taxon>
        <taxon>Pseudohalioglobus</taxon>
    </lineage>
</organism>
<comment type="similarity">
    <text evidence="1">Belongs to the ATP-dependent AMP-binding enzyme family.</text>
</comment>
<proteinExistence type="inferred from homology"/>
<dbReference type="AlphaFoldDB" id="A0A5B0WZY5"/>
<reference evidence="5 6" key="1">
    <citation type="submission" date="2019-09" db="EMBL/GenBank/DDBJ databases">
        <authorList>
            <person name="Chen X.-Y."/>
        </authorList>
    </citation>
    <scope>NUCLEOTIDE SEQUENCE [LARGE SCALE GENOMIC DNA]</scope>
    <source>
        <strain evidence="5 6">NY5</strain>
    </source>
</reference>
<dbReference type="InterPro" id="IPR000873">
    <property type="entry name" value="AMP-dep_synth/lig_dom"/>
</dbReference>
<dbReference type="Pfam" id="PF00501">
    <property type="entry name" value="AMP-binding"/>
    <property type="match status" value="1"/>
</dbReference>
<evidence type="ECO:0000259" key="3">
    <source>
        <dbReference type="Pfam" id="PF00501"/>
    </source>
</evidence>
<dbReference type="Gene3D" id="3.30.300.30">
    <property type="match status" value="1"/>
</dbReference>
<dbReference type="Pfam" id="PF13193">
    <property type="entry name" value="AMP-binding_C"/>
    <property type="match status" value="1"/>
</dbReference>
<dbReference type="PANTHER" id="PTHR43201:SF5">
    <property type="entry name" value="MEDIUM-CHAIN ACYL-COA LIGASE ACSF2, MITOCHONDRIAL"/>
    <property type="match status" value="1"/>
</dbReference>
<dbReference type="InterPro" id="IPR042099">
    <property type="entry name" value="ANL_N_sf"/>
</dbReference>
<dbReference type="GO" id="GO:0006631">
    <property type="term" value="P:fatty acid metabolic process"/>
    <property type="evidence" value="ECO:0007669"/>
    <property type="project" value="TreeGrafter"/>
</dbReference>
<protein>
    <submittedName>
        <fullName evidence="5">ATP-dependent acyl-CoA ligase</fullName>
    </submittedName>
</protein>
<dbReference type="Gene3D" id="3.40.50.12780">
    <property type="entry name" value="N-terminal domain of ligase-like"/>
    <property type="match status" value="1"/>
</dbReference>
<evidence type="ECO:0000256" key="1">
    <source>
        <dbReference type="ARBA" id="ARBA00006432"/>
    </source>
</evidence>
<comment type="caution">
    <text evidence="5">The sequence shown here is derived from an EMBL/GenBank/DDBJ whole genome shotgun (WGS) entry which is preliminary data.</text>
</comment>